<dbReference type="Proteomes" id="UP000039324">
    <property type="component" value="Unassembled WGS sequence"/>
</dbReference>
<proteinExistence type="predicted"/>
<name>A0A0G4IR12_PLABS</name>
<evidence type="ECO:0000256" key="1">
    <source>
        <dbReference type="ARBA" id="ARBA00022679"/>
    </source>
</evidence>
<reference evidence="3 5" key="1">
    <citation type="submission" date="2015-02" db="EMBL/GenBank/DDBJ databases">
        <authorList>
            <person name="Chooi Y.-H."/>
        </authorList>
    </citation>
    <scope>NUCLEOTIDE SEQUENCE [LARGE SCALE GENOMIC DNA]</scope>
    <source>
        <strain evidence="3">E3</strain>
    </source>
</reference>
<dbReference type="InterPro" id="IPR004276">
    <property type="entry name" value="GlycoTrans_28_N"/>
</dbReference>
<dbReference type="InterPro" id="IPR050426">
    <property type="entry name" value="Glycosyltransferase_28"/>
</dbReference>
<keyword evidence="1" id="KW-0808">Transferase</keyword>
<dbReference type="Gene3D" id="3.40.50.2000">
    <property type="entry name" value="Glycogen Phosphorylase B"/>
    <property type="match status" value="2"/>
</dbReference>
<dbReference type="Pfam" id="PF03033">
    <property type="entry name" value="Glyco_transf_28"/>
    <property type="match status" value="1"/>
</dbReference>
<dbReference type="PANTHER" id="PTHR48050:SF13">
    <property type="entry name" value="STEROL 3-BETA-GLUCOSYLTRANSFERASE UGT80A2"/>
    <property type="match status" value="1"/>
</dbReference>
<dbReference type="AlphaFoldDB" id="A0A0G4IR12"/>
<dbReference type="CDD" id="cd03784">
    <property type="entry name" value="GT1_Gtf-like"/>
    <property type="match status" value="1"/>
</dbReference>
<dbReference type="GO" id="GO:0016906">
    <property type="term" value="F:sterol 3-beta-glucosyltransferase activity"/>
    <property type="evidence" value="ECO:0007669"/>
    <property type="project" value="UniProtKB-ARBA"/>
</dbReference>
<evidence type="ECO:0000313" key="6">
    <source>
        <dbReference type="Proteomes" id="UP000290189"/>
    </source>
</evidence>
<evidence type="ECO:0000313" key="5">
    <source>
        <dbReference type="Proteomes" id="UP000039324"/>
    </source>
</evidence>
<sequence>MKRQLPERPSPSLGIFTVLFRSCRGVPLEGDSFKALDDDDDLKRYSIPGEGIGRCVTHCPGSTGAERLSTFRFLYNRLTMSATNAGIERERSIASREVVEQLENRRRSALLTLGDNERYDGCTCVIRINRVTQVPGSVSANLVGRQLWVRISVGDRQLYLDQGTLNHQFSTLSFDSSADLSGVEPDDDVDLEMYSWDSWFGWYRVGWTSMPFRELIMRPTRTLLLQTSNGDFLVKKSVNAPTELHISVLQTPQGMPEPVESPSAGRDRNSYAKHVMVLTRGTQGDIQPFVALAMGLAQQLNWMVTICTELRYKPFIKKHAATLTSGAVRFRPSGGDTTNRVNGDIVRWALHTKSAVVQGLILARSEMEFFSSEPIMFWWAEQMAPDALVYGFTVASIAMIISEKLQIPMLGFVLQPTCIPSSQYPPLQMLNHLSIPLLTPLIKDSILSHAFINRLKSYMDYSTLTALRKRRGLPPFGQPWYSVLDQGSPVVVPINEVAFGGRPPDWPSCVELTEFIYLTSSSVGALAPDLVRFLDAADNDGAPVVVIGFSSMPIPRESIARIVIKIAKKCERRPRVVALLGDSIGQTMSARTQATMDALVSSGTVFEAKGAPYSLLFARASCVVIHGGLGATSDAMRAGVPVICTGVLLMDQRFWGNRCSSIGLGPEMTHISDFSAVCVSQIDEVLAVDNNAFRERAAEFAKRLRAANDVDSTGVTQNVRAVARMLEHARPIRTPSPVLEDAG</sequence>
<organism evidence="3 5">
    <name type="scientific">Plasmodiophora brassicae</name>
    <name type="common">Clubroot disease agent</name>
    <dbReference type="NCBI Taxonomy" id="37360"/>
    <lineage>
        <taxon>Eukaryota</taxon>
        <taxon>Sar</taxon>
        <taxon>Rhizaria</taxon>
        <taxon>Endomyxa</taxon>
        <taxon>Phytomyxea</taxon>
        <taxon>Plasmodiophorida</taxon>
        <taxon>Plasmodiophoridae</taxon>
        <taxon>Plasmodiophora</taxon>
    </lineage>
</organism>
<dbReference type="Proteomes" id="UP000290189">
    <property type="component" value="Unassembled WGS sequence"/>
</dbReference>
<dbReference type="OMA" id="WAMESKS"/>
<keyword evidence="4" id="KW-0496">Mitochondrion</keyword>
<dbReference type="EMBL" id="OVEO01000008">
    <property type="protein sequence ID" value="SPQ97883.1"/>
    <property type="molecule type" value="Genomic_DNA"/>
</dbReference>
<gene>
    <name evidence="3" type="ORF">PBRA_000926</name>
    <name evidence="4" type="ORF">PLBR_LOCUS5098</name>
</gene>
<evidence type="ECO:0000259" key="2">
    <source>
        <dbReference type="Pfam" id="PF03033"/>
    </source>
</evidence>
<dbReference type="OrthoDB" id="413488at2759"/>
<dbReference type="GO" id="GO:0005975">
    <property type="term" value="P:carbohydrate metabolic process"/>
    <property type="evidence" value="ECO:0007669"/>
    <property type="project" value="InterPro"/>
</dbReference>
<feature type="domain" description="Glycosyltransferase family 28 N-terminal" evidence="2">
    <location>
        <begin position="275"/>
        <end position="412"/>
    </location>
</feature>
<geneLocation type="mitochondrion" evidence="4"/>
<dbReference type="EMBL" id="CDSF01000079">
    <property type="protein sequence ID" value="CEO97581.1"/>
    <property type="molecule type" value="Genomic_DNA"/>
</dbReference>
<protein>
    <recommendedName>
        <fullName evidence="2">Glycosyltransferase family 28 N-terminal domain-containing protein</fullName>
    </recommendedName>
</protein>
<dbReference type="PANTHER" id="PTHR48050">
    <property type="entry name" value="STEROL 3-BETA-GLUCOSYLTRANSFERASE"/>
    <property type="match status" value="1"/>
</dbReference>
<dbReference type="SUPFAM" id="SSF53756">
    <property type="entry name" value="UDP-Glycosyltransferase/glycogen phosphorylase"/>
    <property type="match status" value="1"/>
</dbReference>
<evidence type="ECO:0000313" key="4">
    <source>
        <dbReference type="EMBL" id="SPQ97883.1"/>
    </source>
</evidence>
<dbReference type="STRING" id="37360.A0A0G4IR12"/>
<dbReference type="InterPro" id="IPR002213">
    <property type="entry name" value="UDP_glucos_trans"/>
</dbReference>
<accession>A0A0G4IR12</accession>
<reference evidence="4 6" key="2">
    <citation type="submission" date="2018-03" db="EMBL/GenBank/DDBJ databases">
        <authorList>
            <person name="Fogelqvist J."/>
        </authorList>
    </citation>
    <scope>NUCLEOTIDE SEQUENCE [LARGE SCALE GENOMIC DNA]</scope>
</reference>
<keyword evidence="5" id="KW-1185">Reference proteome</keyword>
<evidence type="ECO:0000313" key="3">
    <source>
        <dbReference type="EMBL" id="CEO97581.1"/>
    </source>
</evidence>